<dbReference type="EMBL" id="MQWA01000001">
    <property type="protein sequence ID" value="PQJ29070.1"/>
    <property type="molecule type" value="Genomic_DNA"/>
</dbReference>
<evidence type="ECO:0000313" key="5">
    <source>
        <dbReference type="Proteomes" id="UP000239907"/>
    </source>
</evidence>
<dbReference type="InterPro" id="IPR000917">
    <property type="entry name" value="Sulfatase_N"/>
</dbReference>
<dbReference type="Gene3D" id="3.40.720.10">
    <property type="entry name" value="Alkaline Phosphatase, subunit A"/>
    <property type="match status" value="1"/>
</dbReference>
<dbReference type="InterPro" id="IPR050738">
    <property type="entry name" value="Sulfatase"/>
</dbReference>
<evidence type="ECO:0000313" key="4">
    <source>
        <dbReference type="EMBL" id="PQJ29070.1"/>
    </source>
</evidence>
<name>A0A2S7U3C0_9BACT</name>
<feature type="domain" description="Sulfatase N-terminal" evidence="3">
    <location>
        <begin position="33"/>
        <end position="339"/>
    </location>
</feature>
<dbReference type="OrthoDB" id="9770482at2"/>
<comment type="similarity">
    <text evidence="1">Belongs to the sulfatase family.</text>
</comment>
<dbReference type="Pfam" id="PF00884">
    <property type="entry name" value="Sulfatase"/>
    <property type="match status" value="1"/>
</dbReference>
<dbReference type="PANTHER" id="PTHR42693">
    <property type="entry name" value="ARYLSULFATASE FAMILY MEMBER"/>
    <property type="match status" value="1"/>
</dbReference>
<comment type="caution">
    <text evidence="4">The sequence shown here is derived from an EMBL/GenBank/DDBJ whole genome shotgun (WGS) entry which is preliminary data.</text>
</comment>
<dbReference type="GO" id="GO:0004065">
    <property type="term" value="F:arylsulfatase activity"/>
    <property type="evidence" value="ECO:0007669"/>
    <property type="project" value="TreeGrafter"/>
</dbReference>
<dbReference type="AlphaFoldDB" id="A0A2S7U3C0"/>
<sequence>MHHSLKIRSILLSILLVGVISPHLWADSEAKRPNIIIIYVDDLARGDVGAFGCPDPGTENIDSLAKNGIRLTNAYTHNAPCSPSRTSLMMGMYTQRFGKFGLSRGVPIPKDKATMAETMRDAGYMTGIVGLEKWDIGSWDQGALDRGFMEAGMHPPRVKGREGFGGGKSYIGADGSYLTEVEGGYCVDFIKRHGKSKDPFFLYFVPLAVHIPNTEVPQKYLDTLNPKHQGKYSPRQYLRATLYALDLQIGEMLKTLKDMDIHEETLILFSSDNGGDPHAEHRPLPYRGGKGGKNRSNLQWEGNYRMPTIACFPGTLPAGKSYAGMSSTIDFYATAAALAKTPLPKHCEGKNLMPLLLEEKQANPDDILFWNTHGSEVTRWKQWRTVKFRNEPAWRLYNIENDPTETTNLADKYPEITKTMIERYDAWLGEMADPVAAVKPPAELFEHTSRGRQARKPFGRGWMTVEKWNLIKDDVTQWSEFHVRERMQLPAPKETKSK</sequence>
<feature type="region of interest" description="Disordered" evidence="2">
    <location>
        <begin position="272"/>
        <end position="292"/>
    </location>
</feature>
<proteinExistence type="inferred from homology"/>
<accession>A0A2S7U3C0</accession>
<dbReference type="InterPro" id="IPR017850">
    <property type="entry name" value="Alkaline_phosphatase_core_sf"/>
</dbReference>
<evidence type="ECO:0000259" key="3">
    <source>
        <dbReference type="Pfam" id="PF00884"/>
    </source>
</evidence>
<protein>
    <recommendedName>
        <fullName evidence="3">Sulfatase N-terminal domain-containing protein</fullName>
    </recommendedName>
</protein>
<organism evidence="4 5">
    <name type="scientific">Rubritalea profundi</name>
    <dbReference type="NCBI Taxonomy" id="1658618"/>
    <lineage>
        <taxon>Bacteria</taxon>
        <taxon>Pseudomonadati</taxon>
        <taxon>Verrucomicrobiota</taxon>
        <taxon>Verrucomicrobiia</taxon>
        <taxon>Verrucomicrobiales</taxon>
        <taxon>Rubritaleaceae</taxon>
        <taxon>Rubritalea</taxon>
    </lineage>
</organism>
<reference evidence="4 5" key="1">
    <citation type="submission" date="2016-12" db="EMBL/GenBank/DDBJ databases">
        <title>Study of bacterial adaptation to deep sea.</title>
        <authorList>
            <person name="Song J."/>
            <person name="Yoshizawa S."/>
            <person name="Kogure K."/>
        </authorList>
    </citation>
    <scope>NUCLEOTIDE SEQUENCE [LARGE SCALE GENOMIC DNA]</scope>
    <source>
        <strain evidence="4 5">SAORIC-165</strain>
    </source>
</reference>
<dbReference type="PANTHER" id="PTHR42693:SF33">
    <property type="entry name" value="ARYLSULFATASE"/>
    <property type="match status" value="1"/>
</dbReference>
<evidence type="ECO:0000256" key="1">
    <source>
        <dbReference type="ARBA" id="ARBA00008779"/>
    </source>
</evidence>
<dbReference type="SUPFAM" id="SSF53649">
    <property type="entry name" value="Alkaline phosphatase-like"/>
    <property type="match status" value="1"/>
</dbReference>
<gene>
    <name evidence="4" type="ORF">BSZ32_11595</name>
</gene>
<keyword evidence="5" id="KW-1185">Reference proteome</keyword>
<dbReference type="Proteomes" id="UP000239907">
    <property type="component" value="Unassembled WGS sequence"/>
</dbReference>
<evidence type="ECO:0000256" key="2">
    <source>
        <dbReference type="SAM" id="MobiDB-lite"/>
    </source>
</evidence>
<dbReference type="Gene3D" id="3.30.1120.10">
    <property type="match status" value="1"/>
</dbReference>
<dbReference type="RefSeq" id="WP_105043562.1">
    <property type="nucleotide sequence ID" value="NZ_MQWA01000001.1"/>
</dbReference>